<reference evidence="13" key="1">
    <citation type="submission" date="2012-06" db="EMBL/GenBank/DDBJ databases">
        <title>Complete sequence of chromosome of Desulfomonile tiedjei DSM 6799.</title>
        <authorList>
            <person name="Lucas S."/>
            <person name="Copeland A."/>
            <person name="Lapidus A."/>
            <person name="Glavina del Rio T."/>
            <person name="Dalin E."/>
            <person name="Tice H."/>
            <person name="Bruce D."/>
            <person name="Goodwin L."/>
            <person name="Pitluck S."/>
            <person name="Peters L."/>
            <person name="Ovchinnikova G."/>
            <person name="Zeytun A."/>
            <person name="Lu M."/>
            <person name="Kyrpides N."/>
            <person name="Mavromatis K."/>
            <person name="Ivanova N."/>
            <person name="Brettin T."/>
            <person name="Detter J.C."/>
            <person name="Han C."/>
            <person name="Larimer F."/>
            <person name="Land M."/>
            <person name="Hauser L."/>
            <person name="Markowitz V."/>
            <person name="Cheng J.-F."/>
            <person name="Hugenholtz P."/>
            <person name="Woyke T."/>
            <person name="Wu D."/>
            <person name="Spring S."/>
            <person name="Schroeder M."/>
            <person name="Brambilla E."/>
            <person name="Klenk H.-P."/>
            <person name="Eisen J.A."/>
        </authorList>
    </citation>
    <scope>NUCLEOTIDE SEQUENCE [LARGE SCALE GENOMIC DNA]</scope>
    <source>
        <strain evidence="13">ATCC 49306 / DSM 6799 / DCB-1</strain>
    </source>
</reference>
<dbReference type="OrthoDB" id="9758182at2"/>
<keyword evidence="6 10" id="KW-0411">Iron-sulfur</keyword>
<sequence>MHYKNIWSEVPPATPILTPSRFGRAIGKYTVMISEACNDCLRCVSVCPEKVFETQGGKIVPPHDHRCLGIECSKKSNRCIANCPVNAIRVNLNPSAEALGDKRWTPDLLMSTWHMAETGELPKNDLEYRTGDSGGGFDKLRFLFPKKLPRRDLDKRNIDTSIDLNRRNDGRLKITIPIPVYGGGMSFGSISQITMLSRIRGFAAWGSFTCTGEGGYPEALYPFDDHIITQVATGLFGVKEETIQRVKIVEFKYAQGAKPGLGGHLLGDKVTEAVARIRETVPGSSLFSPFPFHSVYSVEDHKKHIDWIKAINNRGLVSVKVSTPSDVDMVAVGSYYAGAHIVHLDGSYGGTGAAPDVAKKNIAMPIEYAIPKVHNFLVTEGVRDQITLIVSGGLRTAYDIAKAIALGADGVVTGTSDLVALECIRCHNCESGRGCARGIATTDSELVGLMELAWGTQRIINMLHCWKNQLQEILFRFGMSSIRELVGRTDLLAHLDYNSDVPDDDIRQPLA</sequence>
<feature type="binding site" evidence="10">
    <location>
        <position position="67"/>
    </location>
    <ligand>
        <name>[4Fe-4S] cluster</name>
        <dbReference type="ChEBI" id="CHEBI:49883"/>
        <label>2</label>
    </ligand>
</feature>
<dbReference type="EC" id="1.4.1.13" evidence="2"/>
<dbReference type="InterPro" id="IPR024188">
    <property type="entry name" value="GltB"/>
</dbReference>
<accession>I4C7S7</accession>
<dbReference type="PANTHER" id="PTHR43819:SF1">
    <property type="entry name" value="ARCHAEAL-TYPE GLUTAMATE SYNTHASE [NADPH]"/>
    <property type="match status" value="1"/>
</dbReference>
<keyword evidence="10" id="KW-0004">4Fe-4S</keyword>
<keyword evidence="7" id="KW-0314">Glutamate biosynthesis</keyword>
<dbReference type="Pfam" id="PF01645">
    <property type="entry name" value="Glu_synthase"/>
    <property type="match status" value="1"/>
</dbReference>
<keyword evidence="13" id="KW-1185">Reference proteome</keyword>
<keyword evidence="3" id="KW-0028">Amino-acid biosynthesis</keyword>
<evidence type="ECO:0000256" key="1">
    <source>
        <dbReference type="ARBA" id="ARBA00009716"/>
    </source>
</evidence>
<evidence type="ECO:0000313" key="12">
    <source>
        <dbReference type="EMBL" id="AFM25618.1"/>
    </source>
</evidence>
<feature type="binding site" evidence="10">
    <location>
        <position position="72"/>
    </location>
    <ligand>
        <name>[4Fe-4S] cluster</name>
        <dbReference type="ChEBI" id="CHEBI:49883"/>
        <label>2</label>
    </ligand>
</feature>
<feature type="binding site" evidence="10">
    <location>
        <position position="43"/>
    </location>
    <ligand>
        <name>[4Fe-4S] cluster</name>
        <dbReference type="ChEBI" id="CHEBI:49883"/>
        <label>1</label>
    </ligand>
</feature>
<dbReference type="EMBL" id="CP003360">
    <property type="protein sequence ID" value="AFM25618.1"/>
    <property type="molecule type" value="Genomic_DNA"/>
</dbReference>
<evidence type="ECO:0000256" key="5">
    <source>
        <dbReference type="ARBA" id="ARBA00023004"/>
    </source>
</evidence>
<dbReference type="InterPro" id="IPR013785">
    <property type="entry name" value="Aldolase_TIM"/>
</dbReference>
<name>I4C7S7_DESTA</name>
<dbReference type="GO" id="GO:0046872">
    <property type="term" value="F:metal ion binding"/>
    <property type="evidence" value="ECO:0007669"/>
    <property type="project" value="UniProtKB-KW"/>
</dbReference>
<evidence type="ECO:0000259" key="11">
    <source>
        <dbReference type="PROSITE" id="PS51379"/>
    </source>
</evidence>
<dbReference type="eggNOG" id="COG1145">
    <property type="taxonomic scope" value="Bacteria"/>
</dbReference>
<comment type="catalytic activity">
    <reaction evidence="8">
        <text>2 L-glutamate + NADP(+) = L-glutamine + 2-oxoglutarate + NADPH + H(+)</text>
        <dbReference type="Rhea" id="RHEA:15501"/>
        <dbReference type="ChEBI" id="CHEBI:15378"/>
        <dbReference type="ChEBI" id="CHEBI:16810"/>
        <dbReference type="ChEBI" id="CHEBI:29985"/>
        <dbReference type="ChEBI" id="CHEBI:57783"/>
        <dbReference type="ChEBI" id="CHEBI:58349"/>
        <dbReference type="ChEBI" id="CHEBI:58359"/>
        <dbReference type="EC" id="1.4.1.13"/>
    </reaction>
</comment>
<dbReference type="GO" id="GO:0006537">
    <property type="term" value="P:glutamate biosynthetic process"/>
    <property type="evidence" value="ECO:0007669"/>
    <property type="project" value="UniProtKB-KW"/>
</dbReference>
<organism evidence="12 13">
    <name type="scientific">Desulfomonile tiedjei (strain ATCC 49306 / DSM 6799 / DCB-1)</name>
    <dbReference type="NCBI Taxonomy" id="706587"/>
    <lineage>
        <taxon>Bacteria</taxon>
        <taxon>Pseudomonadati</taxon>
        <taxon>Thermodesulfobacteriota</taxon>
        <taxon>Desulfomonilia</taxon>
        <taxon>Desulfomonilales</taxon>
        <taxon>Desulfomonilaceae</taxon>
        <taxon>Desulfomonile</taxon>
    </lineage>
</organism>
<dbReference type="Gene3D" id="3.30.70.20">
    <property type="match status" value="1"/>
</dbReference>
<evidence type="ECO:0000256" key="2">
    <source>
        <dbReference type="ARBA" id="ARBA00012079"/>
    </source>
</evidence>
<dbReference type="AlphaFoldDB" id="I4C7S7"/>
<dbReference type="HOGENOM" id="CLU_023342_1_1_7"/>
<keyword evidence="5 10" id="KW-0408">Iron</keyword>
<dbReference type="Proteomes" id="UP000006055">
    <property type="component" value="Chromosome"/>
</dbReference>
<feature type="domain" description="4Fe-4S ferredoxin-type" evidence="11">
    <location>
        <begin position="27"/>
        <end position="57"/>
    </location>
</feature>
<gene>
    <name evidence="12" type="ordered locus">Desti_2949</name>
</gene>
<evidence type="ECO:0000256" key="7">
    <source>
        <dbReference type="ARBA" id="ARBA00023164"/>
    </source>
</evidence>
<dbReference type="PROSITE" id="PS51379">
    <property type="entry name" value="4FE4S_FER_2"/>
    <property type="match status" value="1"/>
</dbReference>
<evidence type="ECO:0000256" key="10">
    <source>
        <dbReference type="PIRSR" id="PIRSR006429-1"/>
    </source>
</evidence>
<feature type="binding site" evidence="10">
    <location>
        <position position="83"/>
    </location>
    <ligand>
        <name>[4Fe-4S] cluster</name>
        <dbReference type="ChEBI" id="CHEBI:49883"/>
        <label>1</label>
    </ligand>
</feature>
<dbReference type="PIRSF" id="PIRSF006429">
    <property type="entry name" value="GOGAT_lg_2"/>
    <property type="match status" value="1"/>
</dbReference>
<dbReference type="Gene3D" id="3.20.20.70">
    <property type="entry name" value="Aldolase class I"/>
    <property type="match status" value="1"/>
</dbReference>
<keyword evidence="4 10" id="KW-0479">Metal-binding</keyword>
<feature type="binding site" evidence="10">
    <location>
        <position position="37"/>
    </location>
    <ligand>
        <name>[4Fe-4S] cluster</name>
        <dbReference type="ChEBI" id="CHEBI:49883"/>
        <label>1</label>
    </ligand>
</feature>
<dbReference type="PANTHER" id="PTHR43819">
    <property type="entry name" value="ARCHAEAL-TYPE GLUTAMATE SYNTHASE [NADPH]"/>
    <property type="match status" value="1"/>
</dbReference>
<evidence type="ECO:0000256" key="3">
    <source>
        <dbReference type="ARBA" id="ARBA00022605"/>
    </source>
</evidence>
<dbReference type="STRING" id="706587.Desti_2949"/>
<protein>
    <recommendedName>
        <fullName evidence="2">glutamate synthase (NADPH)</fullName>
        <ecNumber evidence="2">1.4.1.13</ecNumber>
    </recommendedName>
</protein>
<dbReference type="KEGG" id="dti:Desti_2949"/>
<feature type="binding site" evidence="10">
    <location>
        <position position="79"/>
    </location>
    <ligand>
        <name>[4Fe-4S] cluster</name>
        <dbReference type="ChEBI" id="CHEBI:49883"/>
        <label>2</label>
    </ligand>
</feature>
<dbReference type="PATRIC" id="fig|706587.4.peg.3352"/>
<comment type="similarity">
    <text evidence="1 9">Belongs to the glutamate synthase family.</text>
</comment>
<dbReference type="InterPro" id="IPR002932">
    <property type="entry name" value="Glu_synthdom"/>
</dbReference>
<dbReference type="CDD" id="cd02808">
    <property type="entry name" value="GltS_FMN"/>
    <property type="match status" value="1"/>
</dbReference>
<dbReference type="RefSeq" id="WP_014810755.1">
    <property type="nucleotide sequence ID" value="NC_018025.1"/>
</dbReference>
<dbReference type="InterPro" id="IPR017896">
    <property type="entry name" value="4Fe4S_Fe-S-bd"/>
</dbReference>
<dbReference type="InterPro" id="IPR017900">
    <property type="entry name" value="4Fe4S_Fe_S_CS"/>
</dbReference>
<dbReference type="PROSITE" id="PS00198">
    <property type="entry name" value="4FE4S_FER_1"/>
    <property type="match status" value="1"/>
</dbReference>
<dbReference type="SUPFAM" id="SSF51395">
    <property type="entry name" value="FMN-linked oxidoreductases"/>
    <property type="match status" value="1"/>
</dbReference>
<dbReference type="SUPFAM" id="SSF54862">
    <property type="entry name" value="4Fe-4S ferredoxins"/>
    <property type="match status" value="1"/>
</dbReference>
<feature type="binding site" evidence="10">
    <location>
        <position position="40"/>
    </location>
    <ligand>
        <name>[4Fe-4S] cluster</name>
        <dbReference type="ChEBI" id="CHEBI:49883"/>
        <label>1</label>
    </ligand>
</feature>
<dbReference type="eggNOG" id="COG0069">
    <property type="taxonomic scope" value="Bacteria"/>
</dbReference>
<evidence type="ECO:0000256" key="6">
    <source>
        <dbReference type="ARBA" id="ARBA00023014"/>
    </source>
</evidence>
<dbReference type="GO" id="GO:0051539">
    <property type="term" value="F:4 iron, 4 sulfur cluster binding"/>
    <property type="evidence" value="ECO:0007669"/>
    <property type="project" value="UniProtKB-KW"/>
</dbReference>
<evidence type="ECO:0000313" key="13">
    <source>
        <dbReference type="Proteomes" id="UP000006055"/>
    </source>
</evidence>
<dbReference type="GO" id="GO:0004355">
    <property type="term" value="F:glutamate synthase (NADPH) activity"/>
    <property type="evidence" value="ECO:0007669"/>
    <property type="project" value="UniProtKB-EC"/>
</dbReference>
<evidence type="ECO:0000256" key="9">
    <source>
        <dbReference type="PIRNR" id="PIRNR006429"/>
    </source>
</evidence>
<feature type="binding site" evidence="10">
    <location>
        <position position="47"/>
    </location>
    <ligand>
        <name>[4Fe-4S] cluster</name>
        <dbReference type="ChEBI" id="CHEBI:49883"/>
        <label>2</label>
    </ligand>
</feature>
<evidence type="ECO:0000256" key="8">
    <source>
        <dbReference type="ARBA" id="ARBA00048151"/>
    </source>
</evidence>
<evidence type="ECO:0000256" key="4">
    <source>
        <dbReference type="ARBA" id="ARBA00022723"/>
    </source>
</evidence>
<proteinExistence type="inferred from homology"/>